<evidence type="ECO:0000313" key="12">
    <source>
        <dbReference type="Proteomes" id="UP000237472"/>
    </source>
</evidence>
<comment type="similarity">
    <text evidence="2 9">Belongs to the FliQ/MopD/SpaQ family.</text>
</comment>
<evidence type="ECO:0000256" key="9">
    <source>
        <dbReference type="RuleBase" id="RU364090"/>
    </source>
</evidence>
<keyword evidence="8 9" id="KW-0975">Bacterial flagellum</keyword>
<dbReference type="GeneID" id="77267336"/>
<evidence type="ECO:0000256" key="3">
    <source>
        <dbReference type="ARBA" id="ARBA00021718"/>
    </source>
</evidence>
<keyword evidence="4 9" id="KW-1003">Cell membrane</keyword>
<dbReference type="EMBL" id="LDWY01000016">
    <property type="protein sequence ID" value="PHY92003.1"/>
    <property type="molecule type" value="Genomic_DNA"/>
</dbReference>
<keyword evidence="6 9" id="KW-1133">Transmembrane helix</keyword>
<dbReference type="PRINTS" id="PR00952">
    <property type="entry name" value="TYPE3IMQPROT"/>
</dbReference>
<dbReference type="PIRSF" id="PIRSF004669">
    <property type="entry name" value="FliQ"/>
    <property type="match status" value="1"/>
</dbReference>
<dbReference type="InterPro" id="IPR002191">
    <property type="entry name" value="Bac_export_3"/>
</dbReference>
<feature type="transmembrane region" description="Helical" evidence="9">
    <location>
        <begin position="51"/>
        <end position="69"/>
    </location>
</feature>
<dbReference type="Proteomes" id="UP000811399">
    <property type="component" value="Unassembled WGS sequence"/>
</dbReference>
<feature type="transmembrane region" description="Helical" evidence="9">
    <location>
        <begin position="20"/>
        <end position="39"/>
    </location>
</feature>
<evidence type="ECO:0000256" key="8">
    <source>
        <dbReference type="ARBA" id="ARBA00023143"/>
    </source>
</evidence>
<keyword evidence="11" id="KW-0969">Cilium</keyword>
<evidence type="ECO:0000256" key="5">
    <source>
        <dbReference type="ARBA" id="ARBA00022692"/>
    </source>
</evidence>
<gene>
    <name evidence="9 10" type="primary">fliQ</name>
    <name evidence="11" type="ORF">AA994_01335</name>
    <name evidence="10" type="ORF">CVU5213_06645</name>
</gene>
<dbReference type="GO" id="GO:0009425">
    <property type="term" value="C:bacterial-type flagellum basal body"/>
    <property type="evidence" value="ECO:0007669"/>
    <property type="project" value="UniProtKB-SubCell"/>
</dbReference>
<evidence type="ECO:0000313" key="10">
    <source>
        <dbReference type="EMBL" id="MBS4241399.1"/>
    </source>
</evidence>
<dbReference type="InterPro" id="IPR006305">
    <property type="entry name" value="FliQ"/>
</dbReference>
<evidence type="ECO:0000256" key="4">
    <source>
        <dbReference type="ARBA" id="ARBA00022475"/>
    </source>
</evidence>
<evidence type="ECO:0000256" key="6">
    <source>
        <dbReference type="ARBA" id="ARBA00022989"/>
    </source>
</evidence>
<comment type="subcellular location">
    <subcellularLocation>
        <location evidence="1 9">Cell membrane</location>
        <topology evidence="1">Multi-pass membrane protein</topology>
    </subcellularLocation>
    <subcellularLocation>
        <location evidence="9">Bacterial flagellum basal body</location>
    </subcellularLocation>
</comment>
<reference evidence="10 13" key="4">
    <citation type="journal article" date="2021" name="Syst. Appl. Microbiol.">
        <title>nCampylobacter vulpis sp. nov. isolated from wild red foxes.</title>
        <authorList>
            <person name="Parisi A."/>
            <person name="Chiara M."/>
            <person name="Caffara M."/>
            <person name="Mion D."/>
            <person name="Miller W.G."/>
            <person name="Caruso M."/>
            <person name="Manzari C."/>
            <person name="Florio D."/>
            <person name="Capozzi L."/>
            <person name="D'Erchia A.M."/>
            <person name="Manzulli V."/>
            <person name="Zanoni R.G."/>
        </authorList>
    </citation>
    <scope>NUCLEOTIDE SEQUENCE [LARGE SCALE GENOMIC DNA]</scope>
    <source>
        <strain evidence="10 13">52/13</strain>
    </source>
</reference>
<evidence type="ECO:0000313" key="13">
    <source>
        <dbReference type="Proteomes" id="UP000811399"/>
    </source>
</evidence>
<dbReference type="Pfam" id="PF01313">
    <property type="entry name" value="Bac_export_3"/>
    <property type="match status" value="1"/>
</dbReference>
<protein>
    <recommendedName>
        <fullName evidence="3 9">Flagellar biosynthetic protein FliQ</fullName>
    </recommendedName>
</protein>
<comment type="function">
    <text evidence="9">Role in flagellar biosynthesis.</text>
</comment>
<dbReference type="AlphaFoldDB" id="A0A2G4R613"/>
<keyword evidence="11" id="KW-0966">Cell projection</keyword>
<proteinExistence type="inferred from homology"/>
<dbReference type="GO" id="GO:0009306">
    <property type="term" value="P:protein secretion"/>
    <property type="evidence" value="ECO:0007669"/>
    <property type="project" value="InterPro"/>
</dbReference>
<keyword evidence="11" id="KW-0282">Flagellum</keyword>
<dbReference type="PANTHER" id="PTHR34040">
    <property type="entry name" value="FLAGELLAR BIOSYNTHETIC PROTEIN FLIQ"/>
    <property type="match status" value="1"/>
</dbReference>
<dbReference type="EMBL" id="VJYU01000021">
    <property type="protein sequence ID" value="MBS4241399.1"/>
    <property type="molecule type" value="Genomic_DNA"/>
</dbReference>
<evidence type="ECO:0000256" key="1">
    <source>
        <dbReference type="ARBA" id="ARBA00004651"/>
    </source>
</evidence>
<name>A0A2G4R613_9BACT</name>
<dbReference type="PANTHER" id="PTHR34040:SF2">
    <property type="entry name" value="FLAGELLAR BIOSYNTHETIC PROTEIN FLIQ"/>
    <property type="match status" value="1"/>
</dbReference>
<evidence type="ECO:0000313" key="11">
    <source>
        <dbReference type="EMBL" id="PHY92003.1"/>
    </source>
</evidence>
<dbReference type="RefSeq" id="WP_004278001.1">
    <property type="nucleotide sequence ID" value="NZ_CP041617.1"/>
</dbReference>
<keyword evidence="13" id="KW-1185">Reference proteome</keyword>
<reference evidence="10" key="3">
    <citation type="submission" date="2019-07" db="EMBL/GenBank/DDBJ databases">
        <authorList>
            <person name="Miller W.G."/>
        </authorList>
    </citation>
    <scope>NUCLEOTIDE SEQUENCE</scope>
    <source>
        <strain evidence="10">52/13</strain>
    </source>
</reference>
<comment type="caution">
    <text evidence="11">The sequence shown here is derived from an EMBL/GenBank/DDBJ whole genome shotgun (WGS) entry which is preliminary data.</text>
</comment>
<sequence length="89" mass="9769">MEESTLVALGVATFKVTLLLSLPMLLAGLIAGLIISIFQATTQINEMTLSFVPKIILVVVVIIFLMPWMTSTMIDFTANILNQIPTFIK</sequence>
<reference evidence="11" key="1">
    <citation type="submission" date="2015-06" db="EMBL/GenBank/DDBJ databases">
        <authorList>
            <person name="Hoefler B.C."/>
            <person name="Straight P.D."/>
        </authorList>
    </citation>
    <scope>NUCLEOTIDE SEQUENCE [LARGE SCALE GENOMIC DNA]</scope>
    <source>
        <strain evidence="11">73/13</strain>
    </source>
</reference>
<dbReference type="NCBIfam" id="TIGR01402">
    <property type="entry name" value="fliQ"/>
    <property type="match status" value="1"/>
</dbReference>
<keyword evidence="7 9" id="KW-0472">Membrane</keyword>
<evidence type="ECO:0000256" key="7">
    <source>
        <dbReference type="ARBA" id="ARBA00023136"/>
    </source>
</evidence>
<dbReference type="GO" id="GO:0044780">
    <property type="term" value="P:bacterial-type flagellum assembly"/>
    <property type="evidence" value="ECO:0007669"/>
    <property type="project" value="InterPro"/>
</dbReference>
<accession>A0A2G4R613</accession>
<evidence type="ECO:0000256" key="2">
    <source>
        <dbReference type="ARBA" id="ARBA00006156"/>
    </source>
</evidence>
<reference evidence="12" key="2">
    <citation type="submission" date="2015-06" db="EMBL/GenBank/DDBJ databases">
        <authorList>
            <person name="Parisi A."/>
            <person name="Chiara M."/>
            <person name="Florio D."/>
            <person name="Miccolupo A."/>
            <person name="Manzari C."/>
            <person name="Mion D."/>
            <person name="Caruso M."/>
            <person name="D'erchia A.M."/>
            <person name="Zanoni R."/>
        </authorList>
    </citation>
    <scope>NUCLEOTIDE SEQUENCE [LARGE SCALE GENOMIC DNA]</scope>
    <source>
        <strain evidence="12">73/13</strain>
    </source>
</reference>
<dbReference type="GO" id="GO:0005886">
    <property type="term" value="C:plasma membrane"/>
    <property type="evidence" value="ECO:0007669"/>
    <property type="project" value="UniProtKB-SubCell"/>
</dbReference>
<organism evidence="11 12">
    <name type="scientific">Campylobacter vulpis</name>
    <dbReference type="NCBI Taxonomy" id="1655500"/>
    <lineage>
        <taxon>Bacteria</taxon>
        <taxon>Pseudomonadati</taxon>
        <taxon>Campylobacterota</taxon>
        <taxon>Epsilonproteobacteria</taxon>
        <taxon>Campylobacterales</taxon>
        <taxon>Campylobacteraceae</taxon>
        <taxon>Campylobacter</taxon>
    </lineage>
</organism>
<dbReference type="Proteomes" id="UP000237472">
    <property type="component" value="Unassembled WGS sequence"/>
</dbReference>
<keyword evidence="5 9" id="KW-0812">Transmembrane</keyword>